<dbReference type="AlphaFoldDB" id="A0A6C0J954"/>
<reference evidence="2" key="1">
    <citation type="journal article" date="2020" name="Nature">
        <title>Giant virus diversity and host interactions through global metagenomics.</title>
        <authorList>
            <person name="Schulz F."/>
            <person name="Roux S."/>
            <person name="Paez-Espino D."/>
            <person name="Jungbluth S."/>
            <person name="Walsh D.A."/>
            <person name="Denef V.J."/>
            <person name="McMahon K.D."/>
            <person name="Konstantinidis K.T."/>
            <person name="Eloe-Fadrosh E.A."/>
            <person name="Kyrpides N.C."/>
            <person name="Woyke T."/>
        </authorList>
    </citation>
    <scope>NUCLEOTIDE SEQUENCE</scope>
    <source>
        <strain evidence="2">GVMAG-M-3300025860-12</strain>
    </source>
</reference>
<dbReference type="EMBL" id="MN740323">
    <property type="protein sequence ID" value="QHU00144.1"/>
    <property type="molecule type" value="Genomic_DNA"/>
</dbReference>
<protein>
    <recommendedName>
        <fullName evidence="3">DUF2177 family protein</fullName>
    </recommendedName>
</protein>
<accession>A0A6C0J954</accession>
<dbReference type="InterPro" id="IPR018687">
    <property type="entry name" value="DUF2177_membr"/>
</dbReference>
<sequence length="120" mass="13828">MINSIKLALIMLALDAIYLNLTKKHFNKLVNSIQNKDIKFKMVPAFFAYLLMTIGLYHFVIKKNGSIEDAFLLGLVIYGVFDTTNAVLFEKWDVKTMLMDTFWGASMFATSTYIYYKISN</sequence>
<evidence type="ECO:0000256" key="1">
    <source>
        <dbReference type="SAM" id="Phobius"/>
    </source>
</evidence>
<evidence type="ECO:0000313" key="2">
    <source>
        <dbReference type="EMBL" id="QHU00144.1"/>
    </source>
</evidence>
<organism evidence="2">
    <name type="scientific">viral metagenome</name>
    <dbReference type="NCBI Taxonomy" id="1070528"/>
    <lineage>
        <taxon>unclassified sequences</taxon>
        <taxon>metagenomes</taxon>
        <taxon>organismal metagenomes</taxon>
    </lineage>
</organism>
<proteinExistence type="predicted"/>
<keyword evidence="1" id="KW-0472">Membrane</keyword>
<evidence type="ECO:0008006" key="3">
    <source>
        <dbReference type="Google" id="ProtNLM"/>
    </source>
</evidence>
<name>A0A6C0J954_9ZZZZ</name>
<dbReference type="Pfam" id="PF09945">
    <property type="entry name" value="DUF2177"/>
    <property type="match status" value="1"/>
</dbReference>
<feature type="transmembrane region" description="Helical" evidence="1">
    <location>
        <begin position="43"/>
        <end position="61"/>
    </location>
</feature>
<feature type="transmembrane region" description="Helical" evidence="1">
    <location>
        <begin position="70"/>
        <end position="89"/>
    </location>
</feature>
<keyword evidence="1" id="KW-0812">Transmembrane</keyword>
<keyword evidence="1" id="KW-1133">Transmembrane helix</keyword>